<sequence>MSTLNKMSTKTSQQVVSPVAGAVLGFYYQPFIGFLIALAFGFQQSPFKLNVKNKYFGCKINWQLFLVYFVLGLACQVLNAITLFLGLAIGVGLRWYLSDGDLEKYGDYLDVLKEYLKKYSVVFNNFATEKTEWVFNRLNQYQQRKNEDSRSKLDSFLSSAQPVSQDTTTTYQENPSISSTLLPESDDNCNKSPLVSTEASDMVPEVTPETSPTSSPTTPTETSFDDSNST</sequence>
<dbReference type="EMBL" id="MN739751">
    <property type="protein sequence ID" value="QHT24910.1"/>
    <property type="molecule type" value="Genomic_DNA"/>
</dbReference>
<feature type="region of interest" description="Disordered" evidence="1">
    <location>
        <begin position="157"/>
        <end position="230"/>
    </location>
</feature>
<evidence type="ECO:0000256" key="2">
    <source>
        <dbReference type="SAM" id="Phobius"/>
    </source>
</evidence>
<evidence type="ECO:0000313" key="3">
    <source>
        <dbReference type="EMBL" id="QHT24910.1"/>
    </source>
</evidence>
<keyword evidence="2" id="KW-1133">Transmembrane helix</keyword>
<name>A0A6C0E8L7_9ZZZZ</name>
<feature type="transmembrane region" description="Helical" evidence="2">
    <location>
        <begin position="20"/>
        <end position="43"/>
    </location>
</feature>
<reference evidence="3" key="1">
    <citation type="journal article" date="2020" name="Nature">
        <title>Giant virus diversity and host interactions through global metagenomics.</title>
        <authorList>
            <person name="Schulz F."/>
            <person name="Roux S."/>
            <person name="Paez-Espino D."/>
            <person name="Jungbluth S."/>
            <person name="Walsh D.A."/>
            <person name="Denef V.J."/>
            <person name="McMahon K.D."/>
            <person name="Konstantinidis K.T."/>
            <person name="Eloe-Fadrosh E.A."/>
            <person name="Kyrpides N.C."/>
            <person name="Woyke T."/>
        </authorList>
    </citation>
    <scope>NUCLEOTIDE SEQUENCE</scope>
    <source>
        <strain evidence="3">GVMAG-M-3300023179-150</strain>
    </source>
</reference>
<keyword evidence="2" id="KW-0812">Transmembrane</keyword>
<proteinExistence type="predicted"/>
<evidence type="ECO:0000256" key="1">
    <source>
        <dbReference type="SAM" id="MobiDB-lite"/>
    </source>
</evidence>
<organism evidence="3">
    <name type="scientific">viral metagenome</name>
    <dbReference type="NCBI Taxonomy" id="1070528"/>
    <lineage>
        <taxon>unclassified sequences</taxon>
        <taxon>metagenomes</taxon>
        <taxon>organismal metagenomes</taxon>
    </lineage>
</organism>
<feature type="transmembrane region" description="Helical" evidence="2">
    <location>
        <begin position="64"/>
        <end position="97"/>
    </location>
</feature>
<feature type="compositionally biased region" description="Low complexity" evidence="1">
    <location>
        <begin position="203"/>
        <end position="222"/>
    </location>
</feature>
<feature type="compositionally biased region" description="Polar residues" evidence="1">
    <location>
        <begin position="190"/>
        <end position="199"/>
    </location>
</feature>
<accession>A0A6C0E8L7</accession>
<keyword evidence="2" id="KW-0472">Membrane</keyword>
<protein>
    <submittedName>
        <fullName evidence="3">Uncharacterized protein</fullName>
    </submittedName>
</protein>
<feature type="compositionally biased region" description="Polar residues" evidence="1">
    <location>
        <begin position="157"/>
        <end position="182"/>
    </location>
</feature>
<dbReference type="AlphaFoldDB" id="A0A6C0E8L7"/>